<dbReference type="PANTHER" id="PTHR31001:SF40">
    <property type="entry name" value="ZN(II)2CYS6 TRANSCRIPTION FACTOR (EUROFUNG)"/>
    <property type="match status" value="1"/>
</dbReference>
<dbReference type="Gene3D" id="4.10.240.10">
    <property type="entry name" value="Zn(2)-C6 fungal-type DNA-binding domain"/>
    <property type="match status" value="1"/>
</dbReference>
<dbReference type="Proteomes" id="UP000799437">
    <property type="component" value="Unassembled WGS sequence"/>
</dbReference>
<keyword evidence="2" id="KW-0479">Metal-binding</keyword>
<evidence type="ECO:0000313" key="6">
    <source>
        <dbReference type="EMBL" id="KAF2758142.1"/>
    </source>
</evidence>
<feature type="region of interest" description="Disordered" evidence="4">
    <location>
        <begin position="1"/>
        <end position="38"/>
    </location>
</feature>
<feature type="region of interest" description="Disordered" evidence="4">
    <location>
        <begin position="767"/>
        <end position="792"/>
    </location>
</feature>
<comment type="subcellular location">
    <subcellularLocation>
        <location evidence="1">Nucleus</location>
    </subcellularLocation>
</comment>
<dbReference type="PANTHER" id="PTHR31001">
    <property type="entry name" value="UNCHARACTERIZED TRANSCRIPTIONAL REGULATORY PROTEIN"/>
    <property type="match status" value="1"/>
</dbReference>
<dbReference type="GO" id="GO:0008270">
    <property type="term" value="F:zinc ion binding"/>
    <property type="evidence" value="ECO:0007669"/>
    <property type="project" value="InterPro"/>
</dbReference>
<dbReference type="PROSITE" id="PS50048">
    <property type="entry name" value="ZN2_CY6_FUNGAL_2"/>
    <property type="match status" value="1"/>
</dbReference>
<dbReference type="CDD" id="cd00067">
    <property type="entry name" value="GAL4"/>
    <property type="match status" value="1"/>
</dbReference>
<feature type="compositionally biased region" description="Polar residues" evidence="4">
    <location>
        <begin position="1"/>
        <end position="10"/>
    </location>
</feature>
<dbReference type="SMART" id="SM00906">
    <property type="entry name" value="Fungal_trans"/>
    <property type="match status" value="1"/>
</dbReference>
<dbReference type="GO" id="GO:0006351">
    <property type="term" value="P:DNA-templated transcription"/>
    <property type="evidence" value="ECO:0007669"/>
    <property type="project" value="InterPro"/>
</dbReference>
<dbReference type="Pfam" id="PF00172">
    <property type="entry name" value="Zn_clus"/>
    <property type="match status" value="1"/>
</dbReference>
<dbReference type="CDD" id="cd12148">
    <property type="entry name" value="fungal_TF_MHR"/>
    <property type="match status" value="1"/>
</dbReference>
<evidence type="ECO:0000259" key="5">
    <source>
        <dbReference type="PROSITE" id="PS50048"/>
    </source>
</evidence>
<feature type="compositionally biased region" description="Polar residues" evidence="4">
    <location>
        <begin position="21"/>
        <end position="35"/>
    </location>
</feature>
<dbReference type="SUPFAM" id="SSF57701">
    <property type="entry name" value="Zn2/Cys6 DNA-binding domain"/>
    <property type="match status" value="1"/>
</dbReference>
<dbReference type="InterPro" id="IPR036864">
    <property type="entry name" value="Zn2-C6_fun-type_DNA-bd_sf"/>
</dbReference>
<evidence type="ECO:0000313" key="7">
    <source>
        <dbReference type="Proteomes" id="UP000799437"/>
    </source>
</evidence>
<keyword evidence="7" id="KW-1185">Reference proteome</keyword>
<reference evidence="6" key="1">
    <citation type="journal article" date="2020" name="Stud. Mycol.">
        <title>101 Dothideomycetes genomes: a test case for predicting lifestyles and emergence of pathogens.</title>
        <authorList>
            <person name="Haridas S."/>
            <person name="Albert R."/>
            <person name="Binder M."/>
            <person name="Bloem J."/>
            <person name="Labutti K."/>
            <person name="Salamov A."/>
            <person name="Andreopoulos B."/>
            <person name="Baker S."/>
            <person name="Barry K."/>
            <person name="Bills G."/>
            <person name="Bluhm B."/>
            <person name="Cannon C."/>
            <person name="Castanera R."/>
            <person name="Culley D."/>
            <person name="Daum C."/>
            <person name="Ezra D."/>
            <person name="Gonzalez J."/>
            <person name="Henrissat B."/>
            <person name="Kuo A."/>
            <person name="Liang C."/>
            <person name="Lipzen A."/>
            <person name="Lutzoni F."/>
            <person name="Magnuson J."/>
            <person name="Mondo S."/>
            <person name="Nolan M."/>
            <person name="Ohm R."/>
            <person name="Pangilinan J."/>
            <person name="Park H.-J."/>
            <person name="Ramirez L."/>
            <person name="Alfaro M."/>
            <person name="Sun H."/>
            <person name="Tritt A."/>
            <person name="Yoshinaga Y."/>
            <person name="Zwiers L.-H."/>
            <person name="Turgeon B."/>
            <person name="Goodwin S."/>
            <person name="Spatafora J."/>
            <person name="Crous P."/>
            <person name="Grigoriev I."/>
        </authorList>
    </citation>
    <scope>NUCLEOTIDE SEQUENCE</scope>
    <source>
        <strain evidence="6">CBS 121739</strain>
    </source>
</reference>
<dbReference type="PROSITE" id="PS00463">
    <property type="entry name" value="ZN2_CY6_FUNGAL_1"/>
    <property type="match status" value="1"/>
</dbReference>
<dbReference type="InterPro" id="IPR007219">
    <property type="entry name" value="XnlR_reg_dom"/>
</dbReference>
<accession>A0A6A6W5I8</accession>
<gene>
    <name evidence="6" type="ORF">EJ05DRAFT_378902</name>
</gene>
<dbReference type="SMART" id="SM00066">
    <property type="entry name" value="GAL4"/>
    <property type="match status" value="1"/>
</dbReference>
<dbReference type="OrthoDB" id="424974at2759"/>
<dbReference type="GO" id="GO:0005634">
    <property type="term" value="C:nucleus"/>
    <property type="evidence" value="ECO:0007669"/>
    <property type="project" value="UniProtKB-SubCell"/>
</dbReference>
<feature type="compositionally biased region" description="Acidic residues" evidence="4">
    <location>
        <begin position="129"/>
        <end position="140"/>
    </location>
</feature>
<name>A0A6A6W5I8_9PEZI</name>
<dbReference type="EMBL" id="ML996572">
    <property type="protein sequence ID" value="KAF2758142.1"/>
    <property type="molecule type" value="Genomic_DNA"/>
</dbReference>
<dbReference type="GeneID" id="54482265"/>
<dbReference type="RefSeq" id="XP_033600593.1">
    <property type="nucleotide sequence ID" value="XM_033741211.1"/>
</dbReference>
<dbReference type="GO" id="GO:0000981">
    <property type="term" value="F:DNA-binding transcription factor activity, RNA polymerase II-specific"/>
    <property type="evidence" value="ECO:0007669"/>
    <property type="project" value="InterPro"/>
</dbReference>
<proteinExistence type="predicted"/>
<dbReference type="GO" id="GO:0003677">
    <property type="term" value="F:DNA binding"/>
    <property type="evidence" value="ECO:0007669"/>
    <property type="project" value="InterPro"/>
</dbReference>
<organism evidence="6 7">
    <name type="scientific">Pseudovirgaria hyperparasitica</name>
    <dbReference type="NCBI Taxonomy" id="470096"/>
    <lineage>
        <taxon>Eukaryota</taxon>
        <taxon>Fungi</taxon>
        <taxon>Dikarya</taxon>
        <taxon>Ascomycota</taxon>
        <taxon>Pezizomycotina</taxon>
        <taxon>Dothideomycetes</taxon>
        <taxon>Dothideomycetes incertae sedis</taxon>
        <taxon>Acrospermales</taxon>
        <taxon>Acrospermaceae</taxon>
        <taxon>Pseudovirgaria</taxon>
    </lineage>
</organism>
<protein>
    <recommendedName>
        <fullName evidence="5">Zn(2)-C6 fungal-type domain-containing protein</fullName>
    </recommendedName>
</protein>
<feature type="region of interest" description="Disordered" evidence="4">
    <location>
        <begin position="114"/>
        <end position="140"/>
    </location>
</feature>
<evidence type="ECO:0000256" key="1">
    <source>
        <dbReference type="ARBA" id="ARBA00004123"/>
    </source>
</evidence>
<keyword evidence="3" id="KW-0539">Nucleus</keyword>
<dbReference type="Pfam" id="PF04082">
    <property type="entry name" value="Fungal_trans"/>
    <property type="match status" value="1"/>
</dbReference>
<sequence>MFANTTNHSSGDGDGLAGPSDQHSPPLSAGQTAHQQRIRRRNRLITSCLECRRRKLKCDKTSPCANCVKFNRDCLFLAPALDHASQAKIAEIKEKMGTLERTLEEDVARKRAIKREMSTGDHIPGQDQSSDEEGTPPEDEKDLEINTLALDNVVYGGEPDDDVQDLGILIGKMRITDRVGGYFRPKMYEEMADTLRRLTGIDTEEVPPAMRDTSGSLVASEYVPPNSSFFFAPPIPRQQPLSGQRSTGAFGSIPIMQYLPQRAMADKLMYQYWLAVHPLCRIVHRPSFERQYDMFWRNMHIGIASRNSFMALLFSLLFSAVVSMPEDSVYETYTVEKQQLVENFREGTELALSQANFLRSTQLETLQAFTAYMIPLCRSAISRGHAALTGTAIRLAECMGLHRDGSNFGISPVETHVRRLVWFQLCALDLRTCEACGPRPQIRMDDYDTKFPLNVDDADLESATPPVKDSNMFTDVTLSRIRFECNEIHRMLWFERPKIGKGKVTITSLLGKCERFKQAMEKKYYSMLNLHLPLHFMTLQVYKILSLRLHAMLLHRYASNAQRVMPDRLRNIMMSSVTLLMEHAITIETNPALTPWSWLSGAMQQWHVALLMMGELYAKPPPKAEEERIWKSLDYAFELPPHLTPIDKVKVVLGDLRGKSEVYQRLHRIHMPKIRTERESEYVKKMGENDPIRPSVSPPPAIVGMATPTLNRPASAGYHNQIPTTSAGMSLGNATGAIAPTDFQSNNMHGFGESFYAPHTALSQQPHLAGIMNSPPGSDGSANLPGQVISGGSPGGEVVIDIDWNEWDKLFPQAQNADPNNINIPPFSFPESMGGNLSWQYPPGQYPPQQGF</sequence>
<dbReference type="AlphaFoldDB" id="A0A6A6W5I8"/>
<feature type="domain" description="Zn(2)-C6 fungal-type" evidence="5">
    <location>
        <begin position="47"/>
        <end position="76"/>
    </location>
</feature>
<dbReference type="InterPro" id="IPR001138">
    <property type="entry name" value="Zn2Cys6_DnaBD"/>
</dbReference>
<evidence type="ECO:0000256" key="3">
    <source>
        <dbReference type="ARBA" id="ARBA00023242"/>
    </source>
</evidence>
<dbReference type="InterPro" id="IPR050613">
    <property type="entry name" value="Sec_Metabolite_Reg"/>
</dbReference>
<evidence type="ECO:0000256" key="4">
    <source>
        <dbReference type="SAM" id="MobiDB-lite"/>
    </source>
</evidence>
<evidence type="ECO:0000256" key="2">
    <source>
        <dbReference type="ARBA" id="ARBA00022723"/>
    </source>
</evidence>